<sequence>MKASKKWALVIALLCAGSVGVLNVEARKQRPEGGHDGPPPEAYTACECKEAGDKAEFVSPRGETVTGTCEQQGDRLVLRPDNPPPRGGRGQEEDTN</sequence>
<name>A0ABM7PDL5_9BACT</name>
<feature type="region of interest" description="Disordered" evidence="1">
    <location>
        <begin position="58"/>
        <end position="96"/>
    </location>
</feature>
<proteinExistence type="predicted"/>
<keyword evidence="2" id="KW-0732">Signal</keyword>
<gene>
    <name evidence="3" type="ORF">DSLASN_08970</name>
</gene>
<evidence type="ECO:0000313" key="3">
    <source>
        <dbReference type="EMBL" id="BCS95265.1"/>
    </source>
</evidence>
<feature type="signal peptide" evidence="2">
    <location>
        <begin position="1"/>
        <end position="23"/>
    </location>
</feature>
<evidence type="ECO:0000313" key="4">
    <source>
        <dbReference type="Proteomes" id="UP001320148"/>
    </source>
</evidence>
<dbReference type="RefSeq" id="WP_236891530.1">
    <property type="nucleotide sequence ID" value="NZ_AP024488.1"/>
</dbReference>
<feature type="chain" id="PRO_5045790749" evidence="2">
    <location>
        <begin position="24"/>
        <end position="96"/>
    </location>
</feature>
<reference evidence="3 4" key="1">
    <citation type="submission" date="2021-02" db="EMBL/GenBank/DDBJ databases">
        <title>Complete genome of Desulfoluna sp. strain ASN36.</title>
        <authorList>
            <person name="Takahashi A."/>
            <person name="Kojima H."/>
            <person name="Fukui M."/>
        </authorList>
    </citation>
    <scope>NUCLEOTIDE SEQUENCE [LARGE SCALE GENOMIC DNA]</scope>
    <source>
        <strain evidence="3 4">ASN36</strain>
    </source>
</reference>
<protein>
    <submittedName>
        <fullName evidence="3">Uncharacterized protein</fullName>
    </submittedName>
</protein>
<dbReference type="EMBL" id="AP024488">
    <property type="protein sequence ID" value="BCS95265.1"/>
    <property type="molecule type" value="Genomic_DNA"/>
</dbReference>
<keyword evidence="4" id="KW-1185">Reference proteome</keyword>
<evidence type="ECO:0000256" key="2">
    <source>
        <dbReference type="SAM" id="SignalP"/>
    </source>
</evidence>
<evidence type="ECO:0000256" key="1">
    <source>
        <dbReference type="SAM" id="MobiDB-lite"/>
    </source>
</evidence>
<accession>A0ABM7PDL5</accession>
<dbReference type="Proteomes" id="UP001320148">
    <property type="component" value="Chromosome"/>
</dbReference>
<organism evidence="3 4">
    <name type="scientific">Desulfoluna limicola</name>
    <dbReference type="NCBI Taxonomy" id="2810562"/>
    <lineage>
        <taxon>Bacteria</taxon>
        <taxon>Pseudomonadati</taxon>
        <taxon>Thermodesulfobacteriota</taxon>
        <taxon>Desulfobacteria</taxon>
        <taxon>Desulfobacterales</taxon>
        <taxon>Desulfolunaceae</taxon>
        <taxon>Desulfoluna</taxon>
    </lineage>
</organism>